<feature type="domain" description="Fibronectin type III-like" evidence="6">
    <location>
        <begin position="655"/>
        <end position="726"/>
    </location>
</feature>
<evidence type="ECO:0000256" key="3">
    <source>
        <dbReference type="ARBA" id="ARBA00023277"/>
    </source>
</evidence>
<feature type="signal peptide" evidence="5">
    <location>
        <begin position="1"/>
        <end position="24"/>
    </location>
</feature>
<dbReference type="Pfam" id="PF00933">
    <property type="entry name" value="Glyco_hydro_3"/>
    <property type="match status" value="1"/>
</dbReference>
<dbReference type="InterPro" id="IPR036881">
    <property type="entry name" value="Glyco_hydro_3_C_sf"/>
</dbReference>
<evidence type="ECO:0000256" key="4">
    <source>
        <dbReference type="RuleBase" id="RU361161"/>
    </source>
</evidence>
<evidence type="ECO:0000313" key="7">
    <source>
        <dbReference type="EMBL" id="RKD86367.1"/>
    </source>
</evidence>
<keyword evidence="2 4" id="KW-0378">Hydrolase</keyword>
<dbReference type="InterPro" id="IPR019800">
    <property type="entry name" value="Glyco_hydro_3_AS"/>
</dbReference>
<evidence type="ECO:0000256" key="5">
    <source>
        <dbReference type="SAM" id="SignalP"/>
    </source>
</evidence>
<evidence type="ECO:0000256" key="1">
    <source>
        <dbReference type="ARBA" id="ARBA00005336"/>
    </source>
</evidence>
<dbReference type="EMBL" id="RAPN01000004">
    <property type="protein sequence ID" value="RKD86367.1"/>
    <property type="molecule type" value="Genomic_DNA"/>
</dbReference>
<dbReference type="PROSITE" id="PS00775">
    <property type="entry name" value="GLYCOSYL_HYDROL_F3"/>
    <property type="match status" value="1"/>
</dbReference>
<dbReference type="SUPFAM" id="SSF52279">
    <property type="entry name" value="Beta-D-glucan exohydrolase, C-terminal domain"/>
    <property type="match status" value="1"/>
</dbReference>
<dbReference type="RefSeq" id="WP_120275067.1">
    <property type="nucleotide sequence ID" value="NZ_RAPN01000004.1"/>
</dbReference>
<evidence type="ECO:0000259" key="6">
    <source>
        <dbReference type="SMART" id="SM01217"/>
    </source>
</evidence>
<dbReference type="PANTHER" id="PTHR42715">
    <property type="entry name" value="BETA-GLUCOSIDASE"/>
    <property type="match status" value="1"/>
</dbReference>
<evidence type="ECO:0000313" key="8">
    <source>
        <dbReference type="Proteomes" id="UP000283387"/>
    </source>
</evidence>
<comment type="caution">
    <text evidence="7">The sequence shown here is derived from an EMBL/GenBank/DDBJ whole genome shotgun (WGS) entry which is preliminary data.</text>
</comment>
<dbReference type="GO" id="GO:0008422">
    <property type="term" value="F:beta-glucosidase activity"/>
    <property type="evidence" value="ECO:0007669"/>
    <property type="project" value="UniProtKB-ARBA"/>
</dbReference>
<accession>A0A419VW26</accession>
<dbReference type="Pfam" id="PF01915">
    <property type="entry name" value="Glyco_hydro_3_C"/>
    <property type="match status" value="1"/>
</dbReference>
<comment type="similarity">
    <text evidence="1 4">Belongs to the glycosyl hydrolase 3 family.</text>
</comment>
<keyword evidence="8" id="KW-1185">Reference proteome</keyword>
<dbReference type="Proteomes" id="UP000283387">
    <property type="component" value="Unassembled WGS sequence"/>
</dbReference>
<dbReference type="InterPro" id="IPR002772">
    <property type="entry name" value="Glyco_hydro_3_C"/>
</dbReference>
<dbReference type="AlphaFoldDB" id="A0A419VW26"/>
<protein>
    <submittedName>
        <fullName evidence="7">Beta-glucosidase</fullName>
    </submittedName>
</protein>
<dbReference type="Gene3D" id="2.60.40.10">
    <property type="entry name" value="Immunoglobulins"/>
    <property type="match status" value="1"/>
</dbReference>
<keyword evidence="5" id="KW-0732">Signal</keyword>
<dbReference type="FunFam" id="2.60.40.10:FF:000495">
    <property type="entry name" value="Periplasmic beta-glucosidase"/>
    <property type="match status" value="1"/>
</dbReference>
<dbReference type="OrthoDB" id="9805821at2"/>
<proteinExistence type="inferred from homology"/>
<reference evidence="7 8" key="1">
    <citation type="submission" date="2018-09" db="EMBL/GenBank/DDBJ databases">
        <title>Genomic Encyclopedia of Archaeal and Bacterial Type Strains, Phase II (KMG-II): from individual species to whole genera.</title>
        <authorList>
            <person name="Goeker M."/>
        </authorList>
    </citation>
    <scope>NUCLEOTIDE SEQUENCE [LARGE SCALE GENOMIC DNA]</scope>
    <source>
        <strain evidence="7 8">DSM 27148</strain>
    </source>
</reference>
<dbReference type="Pfam" id="PF14310">
    <property type="entry name" value="Fn3-like"/>
    <property type="match status" value="1"/>
</dbReference>
<dbReference type="Gene3D" id="3.20.20.300">
    <property type="entry name" value="Glycoside hydrolase, family 3, N-terminal domain"/>
    <property type="match status" value="1"/>
</dbReference>
<dbReference type="Gene3D" id="3.40.50.1700">
    <property type="entry name" value="Glycoside hydrolase family 3 C-terminal domain"/>
    <property type="match status" value="1"/>
</dbReference>
<name>A0A419VW26_9BACT</name>
<dbReference type="InterPro" id="IPR001764">
    <property type="entry name" value="Glyco_hydro_3_N"/>
</dbReference>
<gene>
    <name evidence="7" type="ORF">BC643_4058</name>
</gene>
<dbReference type="PANTHER" id="PTHR42715:SF10">
    <property type="entry name" value="BETA-GLUCOSIDASE"/>
    <property type="match status" value="1"/>
</dbReference>
<dbReference type="InterPro" id="IPR026891">
    <property type="entry name" value="Fn3-like"/>
</dbReference>
<dbReference type="SUPFAM" id="SSF51445">
    <property type="entry name" value="(Trans)glycosidases"/>
    <property type="match status" value="1"/>
</dbReference>
<keyword evidence="4" id="KW-0326">Glycosidase</keyword>
<dbReference type="GO" id="GO:0005975">
    <property type="term" value="P:carbohydrate metabolic process"/>
    <property type="evidence" value="ECO:0007669"/>
    <property type="project" value="InterPro"/>
</dbReference>
<keyword evidence="3" id="KW-0119">Carbohydrate metabolism</keyword>
<feature type="chain" id="PRO_5019167011" evidence="5">
    <location>
        <begin position="25"/>
        <end position="756"/>
    </location>
</feature>
<dbReference type="SMART" id="SM01217">
    <property type="entry name" value="Fn3_like"/>
    <property type="match status" value="1"/>
</dbReference>
<organism evidence="7 8">
    <name type="scientific">Mangrovibacterium diazotrophicum</name>
    <dbReference type="NCBI Taxonomy" id="1261403"/>
    <lineage>
        <taxon>Bacteria</taxon>
        <taxon>Pseudomonadati</taxon>
        <taxon>Bacteroidota</taxon>
        <taxon>Bacteroidia</taxon>
        <taxon>Marinilabiliales</taxon>
        <taxon>Prolixibacteraceae</taxon>
        <taxon>Mangrovibacterium</taxon>
    </lineage>
</organism>
<dbReference type="PRINTS" id="PR00133">
    <property type="entry name" value="GLHYDRLASE3"/>
</dbReference>
<dbReference type="InterPro" id="IPR036962">
    <property type="entry name" value="Glyco_hydro_3_N_sf"/>
</dbReference>
<evidence type="ECO:0000256" key="2">
    <source>
        <dbReference type="ARBA" id="ARBA00022801"/>
    </source>
</evidence>
<dbReference type="InterPro" id="IPR017853">
    <property type="entry name" value="GH"/>
</dbReference>
<sequence length="756" mass="83756">MTKDFISKTLLIAVFLVVSGAAMATSKKNNEPAATWAKSKVAQMTMEEKANLLCGSSEYNKLCDELKASGTTTEISRLGIRPMIVSDGPAGLRILTIRPNDVKTYYTTAFPVGTSLASTWDVDLVKEVGEAMGNEVKEYGVDILLGPGMNIQRSPLCGRNFEYYSEDPYVAGNIAAAMINGIQENGVGASLKHFIANNQETNRHSIDEIISERALREIYLRGFEIAVKKSNPWTVMSSYNKVDGYFTSDRKDLLTDILRYEWGFKGFVMSDWWGGTYDNYTKSNVVAQISAGNDLLMPGIDSQREDLMEAMKSGELKMAAVDLSCERILKIVYNSISQNNYAFSNNPDLKAHAELTRKAGAEGMVLLKNDSQALPLSKQNKLALFRVASYKPISGGLGSGDVYEAHIASLDEGLQEAGVALDKSLTDFYTAYLNYPYHDTVDYNYISEKQIAFDDNCLKELAANNDVAVITIGRISAEGLDRKIEDDYNLKDDEQKMIEDVSKHFHAAGKKVVVVLNIGGVIETESWKNKADAILLAWQPGQEVGHSVADVLTGKVNPSGKLTMTFPKKYEDSPAAEYYPGEPANDPQKSYYKEGIFVGYRGFEKEEIEPSYEFGFGMSYTDFSYSDLHLSSKIFTNGITVSVKITNTGKYAGQEVVELYMKAPESSIEKPKKELKGFAKTRLLQPGESQIVSLKLEVKDLASFHSKEEAWIADKGLYQVMLGASSKIIKLQDDFKVSKRIVVEKVHPSFQEATID</sequence>
<dbReference type="InterPro" id="IPR050288">
    <property type="entry name" value="Cellulose_deg_GH3"/>
</dbReference>
<dbReference type="InterPro" id="IPR013783">
    <property type="entry name" value="Ig-like_fold"/>
</dbReference>